<organism evidence="1 2">
    <name type="scientific">Flaviaesturariibacter amylovorans</name>
    <dbReference type="NCBI Taxonomy" id="1084520"/>
    <lineage>
        <taxon>Bacteria</taxon>
        <taxon>Pseudomonadati</taxon>
        <taxon>Bacteroidota</taxon>
        <taxon>Chitinophagia</taxon>
        <taxon>Chitinophagales</taxon>
        <taxon>Chitinophagaceae</taxon>
        <taxon>Flaviaestuariibacter</taxon>
    </lineage>
</organism>
<proteinExistence type="predicted"/>
<dbReference type="RefSeq" id="WP_345254505.1">
    <property type="nucleotide sequence ID" value="NZ_BAABGY010000006.1"/>
</dbReference>
<reference evidence="2" key="1">
    <citation type="journal article" date="2019" name="Int. J. Syst. Evol. Microbiol.">
        <title>The Global Catalogue of Microorganisms (GCM) 10K type strain sequencing project: providing services to taxonomists for standard genome sequencing and annotation.</title>
        <authorList>
            <consortium name="The Broad Institute Genomics Platform"/>
            <consortium name="The Broad Institute Genome Sequencing Center for Infectious Disease"/>
            <person name="Wu L."/>
            <person name="Ma J."/>
        </authorList>
    </citation>
    <scope>NUCLEOTIDE SEQUENCE [LARGE SCALE GENOMIC DNA]</scope>
    <source>
        <strain evidence="2">JCM 17919</strain>
    </source>
</reference>
<protein>
    <recommendedName>
        <fullName evidence="3">VRR-NUC domain-containing protein</fullName>
    </recommendedName>
</protein>
<comment type="caution">
    <text evidence="1">The sequence shown here is derived from an EMBL/GenBank/DDBJ whole genome shotgun (WGS) entry which is preliminary data.</text>
</comment>
<evidence type="ECO:0008006" key="3">
    <source>
        <dbReference type="Google" id="ProtNLM"/>
    </source>
</evidence>
<evidence type="ECO:0000313" key="2">
    <source>
        <dbReference type="Proteomes" id="UP001501725"/>
    </source>
</evidence>
<dbReference type="EMBL" id="BAABGY010000006">
    <property type="protein sequence ID" value="GAA4325502.1"/>
    <property type="molecule type" value="Genomic_DNA"/>
</dbReference>
<accession>A0ABP8GJF9</accession>
<dbReference type="Proteomes" id="UP001501725">
    <property type="component" value="Unassembled WGS sequence"/>
</dbReference>
<name>A0ABP8GJF9_9BACT</name>
<evidence type="ECO:0000313" key="1">
    <source>
        <dbReference type="EMBL" id="GAA4325502.1"/>
    </source>
</evidence>
<sequence length="179" mass="20629">MTYPDLFLPDATERFIVDASTVPVPKCNVLFRKWQGEPLIHDFGRKPVIDYSGQPLFAELAIRQRFAEDGWEARWVETYGTRPPKCLTAWKDDAYRNQEHVPFADEPITRLLADIARENGSYSGCWDVVAKKGELVIFAESKRSKKDAIRESQQGWLRAALQCGLRPEHFLLVQWDFVA</sequence>
<keyword evidence="2" id="KW-1185">Reference proteome</keyword>
<gene>
    <name evidence="1" type="ORF">GCM10023184_13510</name>
</gene>